<dbReference type="EMBL" id="JADBEF010000001">
    <property type="protein sequence ID" value="MBE1561866.1"/>
    <property type="molecule type" value="Genomic_DNA"/>
</dbReference>
<feature type="transmembrane region" description="Helical" evidence="1">
    <location>
        <begin position="20"/>
        <end position="40"/>
    </location>
</feature>
<keyword evidence="1" id="KW-1133">Transmembrane helix</keyword>
<protein>
    <recommendedName>
        <fullName evidence="4">Tryptophan-rich sensory protein</fullName>
    </recommendedName>
</protein>
<sequence length="115" mass="12446">MTANANVRGRSGWDPWRRCAAIGTATLIPTTVLAWIYVLSTAEFSRCLTYGEQCAPAADVLLPIAWWTFWGSVAAGVGALVLPKRWRVMTWLRPVLAVAQLLLQVATFAAVVGSA</sequence>
<evidence type="ECO:0000313" key="3">
    <source>
        <dbReference type="Proteomes" id="UP000661607"/>
    </source>
</evidence>
<accession>A0ABR9KJB1</accession>
<name>A0ABR9KJB1_9ACTN</name>
<keyword evidence="1" id="KW-0472">Membrane</keyword>
<gene>
    <name evidence="2" type="ORF">H4W81_004645</name>
</gene>
<feature type="transmembrane region" description="Helical" evidence="1">
    <location>
        <begin position="60"/>
        <end position="82"/>
    </location>
</feature>
<proteinExistence type="predicted"/>
<reference evidence="2 3" key="1">
    <citation type="submission" date="2020-10" db="EMBL/GenBank/DDBJ databases">
        <title>Sequencing the genomes of 1000 actinobacteria strains.</title>
        <authorList>
            <person name="Klenk H.-P."/>
        </authorList>
    </citation>
    <scope>NUCLEOTIDE SEQUENCE [LARGE SCALE GENOMIC DNA]</scope>
    <source>
        <strain evidence="2 3">DSM 43748</strain>
    </source>
</reference>
<keyword evidence="1" id="KW-0812">Transmembrane</keyword>
<feature type="transmembrane region" description="Helical" evidence="1">
    <location>
        <begin position="94"/>
        <end position="113"/>
    </location>
</feature>
<evidence type="ECO:0008006" key="4">
    <source>
        <dbReference type="Google" id="ProtNLM"/>
    </source>
</evidence>
<evidence type="ECO:0000313" key="2">
    <source>
        <dbReference type="EMBL" id="MBE1561866.1"/>
    </source>
</evidence>
<evidence type="ECO:0000256" key="1">
    <source>
        <dbReference type="SAM" id="Phobius"/>
    </source>
</evidence>
<comment type="caution">
    <text evidence="2">The sequence shown here is derived from an EMBL/GenBank/DDBJ whole genome shotgun (WGS) entry which is preliminary data.</text>
</comment>
<keyword evidence="3" id="KW-1185">Reference proteome</keyword>
<organism evidence="2 3">
    <name type="scientific">Nonomuraea africana</name>
    <dbReference type="NCBI Taxonomy" id="46171"/>
    <lineage>
        <taxon>Bacteria</taxon>
        <taxon>Bacillati</taxon>
        <taxon>Actinomycetota</taxon>
        <taxon>Actinomycetes</taxon>
        <taxon>Streptosporangiales</taxon>
        <taxon>Streptosporangiaceae</taxon>
        <taxon>Nonomuraea</taxon>
    </lineage>
</organism>
<dbReference type="Proteomes" id="UP000661607">
    <property type="component" value="Unassembled WGS sequence"/>
</dbReference>
<dbReference type="RefSeq" id="WP_192776717.1">
    <property type="nucleotide sequence ID" value="NZ_BAAASY010000011.1"/>
</dbReference>